<dbReference type="AlphaFoldDB" id="A0A6V7PH84"/>
<feature type="coiled-coil region" evidence="1">
    <location>
        <begin position="174"/>
        <end position="201"/>
    </location>
</feature>
<protein>
    <submittedName>
        <fullName evidence="3">Uncharacterized protein</fullName>
    </submittedName>
</protein>
<feature type="region of interest" description="Disordered" evidence="2">
    <location>
        <begin position="113"/>
        <end position="166"/>
    </location>
</feature>
<feature type="region of interest" description="Disordered" evidence="2">
    <location>
        <begin position="399"/>
        <end position="432"/>
    </location>
</feature>
<organism evidence="3">
    <name type="scientific">Ananas comosus var. bracteatus</name>
    <name type="common">red pineapple</name>
    <dbReference type="NCBI Taxonomy" id="296719"/>
    <lineage>
        <taxon>Eukaryota</taxon>
        <taxon>Viridiplantae</taxon>
        <taxon>Streptophyta</taxon>
        <taxon>Embryophyta</taxon>
        <taxon>Tracheophyta</taxon>
        <taxon>Spermatophyta</taxon>
        <taxon>Magnoliopsida</taxon>
        <taxon>Liliopsida</taxon>
        <taxon>Poales</taxon>
        <taxon>Bromeliaceae</taxon>
        <taxon>Bromelioideae</taxon>
        <taxon>Ananas</taxon>
    </lineage>
</organism>
<accession>A0A6V7PH84</accession>
<gene>
    <name evidence="3" type="ORF">CB5_LOCUS13430</name>
</gene>
<feature type="region of interest" description="Disordered" evidence="2">
    <location>
        <begin position="21"/>
        <end position="51"/>
    </location>
</feature>
<dbReference type="EMBL" id="LR862148">
    <property type="protein sequence ID" value="CAD1830219.1"/>
    <property type="molecule type" value="Genomic_DNA"/>
</dbReference>
<keyword evidence="1" id="KW-0175">Coiled coil</keyword>
<sequence length="535" mass="61413">MHNKFAPLKFVKKNSPTAVLRPEKEMGHLRPINKTNYPRPVNKVSPKHKETTISQRIYEALKENTVIPSDNPEKQRGSSKRLTVYTVRMVNHVEEDNDDGNPTLREIATRAALLHKGKKAPETRRGGSSQGIGEHPNTELPQHPNTDLPLDPFNVEENEEEPAFLPRDPKDLLIDSMRNKLEEKDKDISNLHRKLDEVLEMFSNMQTHMGVQLRNPEVQVTPPILNLSTPRNQNRPFKNSLCQQAIASVGPASKPTLGGDNYKMTIEEKKNKAYSFKRDKVRKIFNDAIKSGLQLPEPKRPEDVGKTDDTNYCLYHRIVSHPIEDCWVFKDWVEKQYKTGAITLSRSVLMDPQVEETNAISTGTEETVGFDNSFPSEFWNTFLTKKTRKMLKQLKETPGITWRGPLNPKVQPVPFEDQPSSSSKPYNPPTLSNRKIIKKKKIKKPVDPELYESKKTELEEYIDSLDDYIQKERDAVLIKDFVVGAIEGTTVPIRKIDEGVKFKKYVEPPLPPNKKVYINLENKFEEIEKEIYEEA</sequence>
<name>A0A6V7PH84_ANACO</name>
<evidence type="ECO:0000313" key="3">
    <source>
        <dbReference type="EMBL" id="CAD1830219.1"/>
    </source>
</evidence>
<evidence type="ECO:0000256" key="1">
    <source>
        <dbReference type="SAM" id="Coils"/>
    </source>
</evidence>
<evidence type="ECO:0000256" key="2">
    <source>
        <dbReference type="SAM" id="MobiDB-lite"/>
    </source>
</evidence>
<feature type="compositionally biased region" description="Polar residues" evidence="2">
    <location>
        <begin position="418"/>
        <end position="432"/>
    </location>
</feature>
<proteinExistence type="predicted"/>
<reference evidence="3" key="1">
    <citation type="submission" date="2020-07" db="EMBL/GenBank/DDBJ databases">
        <authorList>
            <person name="Lin J."/>
        </authorList>
    </citation>
    <scope>NUCLEOTIDE SEQUENCE</scope>
</reference>